<comment type="similarity">
    <text evidence="1">Belongs to the PNP/UDP phosphorylase family.</text>
</comment>
<evidence type="ECO:0000259" key="7">
    <source>
        <dbReference type="Pfam" id="PF01048"/>
    </source>
</evidence>
<dbReference type="CDD" id="cd17767">
    <property type="entry name" value="UP_EcUdp-like"/>
    <property type="match status" value="1"/>
</dbReference>
<organism evidence="8 9">
    <name type="scientific">Candidatus Falkowbacteria bacterium HGW-Falkowbacteria-1</name>
    <dbReference type="NCBI Taxonomy" id="2013768"/>
    <lineage>
        <taxon>Bacteria</taxon>
        <taxon>Candidatus Falkowiibacteriota</taxon>
    </lineage>
</organism>
<reference evidence="8 9" key="1">
    <citation type="journal article" date="2017" name="ISME J.">
        <title>Potential for microbial H2 and metal transformations associated with novel bacteria and archaea in deep terrestrial subsurface sediments.</title>
        <authorList>
            <person name="Hernsdorf A.W."/>
            <person name="Amano Y."/>
            <person name="Miyakawa K."/>
            <person name="Ise K."/>
            <person name="Suzuki Y."/>
            <person name="Anantharaman K."/>
            <person name="Probst A."/>
            <person name="Burstein D."/>
            <person name="Thomas B.C."/>
            <person name="Banfield J.F."/>
        </authorList>
    </citation>
    <scope>NUCLEOTIDE SEQUENCE [LARGE SCALE GENOMIC DNA]</scope>
    <source>
        <strain evidence="8">HGW-Falkowbacteria-1</strain>
    </source>
</reference>
<keyword evidence="4" id="KW-0328">Glycosyltransferase</keyword>
<proteinExistence type="inferred from homology"/>
<evidence type="ECO:0000256" key="4">
    <source>
        <dbReference type="ARBA" id="ARBA00022676"/>
    </source>
</evidence>
<protein>
    <recommendedName>
        <fullName evidence="3">Uridine phosphorylase</fullName>
        <ecNumber evidence="2">2.4.2.3</ecNumber>
    </recommendedName>
</protein>
<evidence type="ECO:0000313" key="9">
    <source>
        <dbReference type="Proteomes" id="UP000233517"/>
    </source>
</evidence>
<dbReference type="GO" id="GO:0005829">
    <property type="term" value="C:cytosol"/>
    <property type="evidence" value="ECO:0007669"/>
    <property type="project" value="TreeGrafter"/>
</dbReference>
<dbReference type="AlphaFoldDB" id="A0A2N2E9E3"/>
<gene>
    <name evidence="8" type="ORF">CVU82_01830</name>
</gene>
<dbReference type="SUPFAM" id="SSF53167">
    <property type="entry name" value="Purine and uridine phosphorylases"/>
    <property type="match status" value="1"/>
</dbReference>
<comment type="catalytic activity">
    <reaction evidence="6">
        <text>uridine + phosphate = alpha-D-ribose 1-phosphate + uracil</text>
        <dbReference type="Rhea" id="RHEA:24388"/>
        <dbReference type="ChEBI" id="CHEBI:16704"/>
        <dbReference type="ChEBI" id="CHEBI:17568"/>
        <dbReference type="ChEBI" id="CHEBI:43474"/>
        <dbReference type="ChEBI" id="CHEBI:57720"/>
        <dbReference type="EC" id="2.4.2.3"/>
    </reaction>
</comment>
<dbReference type="PANTHER" id="PTHR43691:SF11">
    <property type="entry name" value="FI09636P-RELATED"/>
    <property type="match status" value="1"/>
</dbReference>
<dbReference type="Gene3D" id="3.40.50.1580">
    <property type="entry name" value="Nucleoside phosphorylase domain"/>
    <property type="match status" value="1"/>
</dbReference>
<evidence type="ECO:0000256" key="3">
    <source>
        <dbReference type="ARBA" id="ARBA00021980"/>
    </source>
</evidence>
<dbReference type="InterPro" id="IPR000845">
    <property type="entry name" value="Nucleoside_phosphorylase_d"/>
</dbReference>
<dbReference type="GO" id="GO:0004850">
    <property type="term" value="F:uridine phosphorylase activity"/>
    <property type="evidence" value="ECO:0007669"/>
    <property type="project" value="UniProtKB-EC"/>
</dbReference>
<dbReference type="Pfam" id="PF01048">
    <property type="entry name" value="PNP_UDP_1"/>
    <property type="match status" value="1"/>
</dbReference>
<evidence type="ECO:0000256" key="5">
    <source>
        <dbReference type="ARBA" id="ARBA00022679"/>
    </source>
</evidence>
<evidence type="ECO:0000256" key="2">
    <source>
        <dbReference type="ARBA" id="ARBA00011888"/>
    </source>
</evidence>
<keyword evidence="5" id="KW-0808">Transferase</keyword>
<dbReference type="PANTHER" id="PTHR43691">
    <property type="entry name" value="URIDINE PHOSPHORYLASE"/>
    <property type="match status" value="1"/>
</dbReference>
<comment type="caution">
    <text evidence="8">The sequence shown here is derived from an EMBL/GenBank/DDBJ whole genome shotgun (WGS) entry which is preliminary data.</text>
</comment>
<evidence type="ECO:0000256" key="1">
    <source>
        <dbReference type="ARBA" id="ARBA00010456"/>
    </source>
</evidence>
<evidence type="ECO:0000256" key="6">
    <source>
        <dbReference type="ARBA" id="ARBA00048447"/>
    </source>
</evidence>
<evidence type="ECO:0000313" key="8">
    <source>
        <dbReference type="EMBL" id="PKM91319.1"/>
    </source>
</evidence>
<dbReference type="GO" id="GO:0009164">
    <property type="term" value="P:nucleoside catabolic process"/>
    <property type="evidence" value="ECO:0007669"/>
    <property type="project" value="UniProtKB-ARBA"/>
</dbReference>
<dbReference type="EMBL" id="PHAI01000002">
    <property type="protein sequence ID" value="PKM91319.1"/>
    <property type="molecule type" value="Genomic_DNA"/>
</dbReference>
<dbReference type="InterPro" id="IPR018016">
    <property type="entry name" value="Nucleoside_phosphorylase_CS"/>
</dbReference>
<sequence length="258" mass="28448">MNKKKTKESVQPHILCKKGDVAESVILPGDPGRVLRIAKLLDSGKEVSFNREFRVFTGKYKGLPITICSTGIGGPSTAIAMEELISLGAKNFIRVGSCGANQDKIKIGDLIISDSVVREDHTCLDYVPLQYPAIADPDIFQIMKKVSENLKFKYYAGSTVTVDALYSFKTKEIKSFWQKFHTLAQDMETGTVLTLARVKNVRAGAVLLVVDQEAEKNIREKIAKYSVEAQSGKGELVKMENKASLVALESFLLLSKNN</sequence>
<dbReference type="Proteomes" id="UP000233517">
    <property type="component" value="Unassembled WGS sequence"/>
</dbReference>
<feature type="domain" description="Nucleoside phosphorylase" evidence="7">
    <location>
        <begin position="25"/>
        <end position="216"/>
    </location>
</feature>
<accession>A0A2N2E9E3</accession>
<dbReference type="PROSITE" id="PS01232">
    <property type="entry name" value="PNP_UDP_1"/>
    <property type="match status" value="1"/>
</dbReference>
<dbReference type="InterPro" id="IPR035994">
    <property type="entry name" value="Nucleoside_phosphorylase_sf"/>
</dbReference>
<dbReference type="EC" id="2.4.2.3" evidence="2"/>
<name>A0A2N2E9E3_9BACT</name>